<keyword evidence="5" id="KW-1185">Reference proteome</keyword>
<dbReference type="PROSITE" id="PS50293">
    <property type="entry name" value="TPR_REGION"/>
    <property type="match status" value="1"/>
</dbReference>
<dbReference type="Gene3D" id="2.30.30.40">
    <property type="entry name" value="SH3 Domains"/>
    <property type="match status" value="1"/>
</dbReference>
<dbReference type="OrthoDB" id="9776208at2"/>
<evidence type="ECO:0000256" key="2">
    <source>
        <dbReference type="SAM" id="Phobius"/>
    </source>
</evidence>
<feature type="repeat" description="TPR" evidence="1">
    <location>
        <begin position="49"/>
        <end position="82"/>
    </location>
</feature>
<name>A0A5B8WFJ0_9SPHI</name>
<keyword evidence="2" id="KW-0812">Transmembrane</keyword>
<dbReference type="SMART" id="SM00028">
    <property type="entry name" value="TPR"/>
    <property type="match status" value="2"/>
</dbReference>
<keyword evidence="2" id="KW-0472">Membrane</keyword>
<dbReference type="SUPFAM" id="SSF48452">
    <property type="entry name" value="TPR-like"/>
    <property type="match status" value="1"/>
</dbReference>
<sequence>MLIVAPLLAFSNDAGPALFKKGNSLYQKANYKEAAATYQKMVDDGYQSASLYFNLGNAYYKNGDIAPALLYYEKAHRLSPGDEDIRINIQFANSKTTDKIEGAPEFFITKWWTGFILALPANTLAVFSVLLFIGASCLLILYRFSGSVIVKKISFYSAILMLLLGIGTIFISGRQAAYFDAHHDGIIFNSSVNVKNAPSNTAKNGFVLHEGTKVNILDKNASWVKIKLANGNEGWVGAADVREI</sequence>
<evidence type="ECO:0000313" key="5">
    <source>
        <dbReference type="Proteomes" id="UP000321362"/>
    </source>
</evidence>
<dbReference type="PROSITE" id="PS50005">
    <property type="entry name" value="TPR"/>
    <property type="match status" value="1"/>
</dbReference>
<dbReference type="Pfam" id="PF08239">
    <property type="entry name" value="SH3_3"/>
    <property type="match status" value="1"/>
</dbReference>
<keyword evidence="2" id="KW-1133">Transmembrane helix</keyword>
<organism evidence="4 5">
    <name type="scientific">Mucilaginibacter ginsenosidivorax</name>
    <dbReference type="NCBI Taxonomy" id="862126"/>
    <lineage>
        <taxon>Bacteria</taxon>
        <taxon>Pseudomonadati</taxon>
        <taxon>Bacteroidota</taxon>
        <taxon>Sphingobacteriia</taxon>
        <taxon>Sphingobacteriales</taxon>
        <taxon>Sphingobacteriaceae</taxon>
        <taxon>Mucilaginibacter</taxon>
    </lineage>
</organism>
<accession>A0A5B8WFJ0</accession>
<evidence type="ECO:0000313" key="4">
    <source>
        <dbReference type="EMBL" id="QEC80468.1"/>
    </source>
</evidence>
<evidence type="ECO:0000259" key="3">
    <source>
        <dbReference type="SMART" id="SM00287"/>
    </source>
</evidence>
<dbReference type="SMART" id="SM00287">
    <property type="entry name" value="SH3b"/>
    <property type="match status" value="1"/>
</dbReference>
<dbReference type="InterPro" id="IPR019734">
    <property type="entry name" value="TPR_rpt"/>
</dbReference>
<dbReference type="KEGG" id="mgk:FSB76_11150"/>
<feature type="transmembrane region" description="Helical" evidence="2">
    <location>
        <begin position="115"/>
        <end position="141"/>
    </location>
</feature>
<dbReference type="Pfam" id="PF13432">
    <property type="entry name" value="TPR_16"/>
    <property type="match status" value="1"/>
</dbReference>
<dbReference type="Proteomes" id="UP000321362">
    <property type="component" value="Chromosome"/>
</dbReference>
<dbReference type="Gene3D" id="1.25.40.10">
    <property type="entry name" value="Tetratricopeptide repeat domain"/>
    <property type="match status" value="1"/>
</dbReference>
<reference evidence="4 5" key="1">
    <citation type="journal article" date="2013" name="J. Microbiol.">
        <title>Mucilaginibacter ginsenosidivorax sp. nov., with ginsenoside converting activity isolated from sediment.</title>
        <authorList>
            <person name="Kim J.K."/>
            <person name="Choi T.E."/>
            <person name="Liu Q.M."/>
            <person name="Park H.Y."/>
            <person name="Yi T.H."/>
            <person name="Yoon M.H."/>
            <person name="Kim S.C."/>
            <person name="Im W.T."/>
        </authorList>
    </citation>
    <scope>NUCLEOTIDE SEQUENCE [LARGE SCALE GENOMIC DNA]</scope>
    <source>
        <strain evidence="4 5">KHI28</strain>
    </source>
</reference>
<gene>
    <name evidence="4" type="ORF">FSB76_11150</name>
</gene>
<keyword evidence="1" id="KW-0802">TPR repeat</keyword>
<feature type="transmembrane region" description="Helical" evidence="2">
    <location>
        <begin position="153"/>
        <end position="173"/>
    </location>
</feature>
<dbReference type="AlphaFoldDB" id="A0A5B8WFJ0"/>
<feature type="domain" description="SH3b" evidence="3">
    <location>
        <begin position="182"/>
        <end position="244"/>
    </location>
</feature>
<protein>
    <submittedName>
        <fullName evidence="4">Tetratricopeptide repeat protein</fullName>
    </submittedName>
</protein>
<proteinExistence type="predicted"/>
<dbReference type="EMBL" id="CP042437">
    <property type="protein sequence ID" value="QEC80468.1"/>
    <property type="molecule type" value="Genomic_DNA"/>
</dbReference>
<dbReference type="InterPro" id="IPR003646">
    <property type="entry name" value="SH3-like_bac-type"/>
</dbReference>
<dbReference type="InterPro" id="IPR011990">
    <property type="entry name" value="TPR-like_helical_dom_sf"/>
</dbReference>
<evidence type="ECO:0000256" key="1">
    <source>
        <dbReference type="PROSITE-ProRule" id="PRU00339"/>
    </source>
</evidence>